<organism evidence="9 10">
    <name type="scientific">Sugiyamaella lignohabitans</name>
    <dbReference type="NCBI Taxonomy" id="796027"/>
    <lineage>
        <taxon>Eukaryota</taxon>
        <taxon>Fungi</taxon>
        <taxon>Dikarya</taxon>
        <taxon>Ascomycota</taxon>
        <taxon>Saccharomycotina</taxon>
        <taxon>Dipodascomycetes</taxon>
        <taxon>Dipodascales</taxon>
        <taxon>Trichomonascaceae</taxon>
        <taxon>Sugiyamaella</taxon>
    </lineage>
</organism>
<evidence type="ECO:0000259" key="8">
    <source>
        <dbReference type="Pfam" id="PF01694"/>
    </source>
</evidence>
<keyword evidence="4" id="KW-0378">Hydrolase</keyword>
<keyword evidence="10" id="KW-1185">Reference proteome</keyword>
<sequence length="388" mass="43135">MRNLSSNLSRSAFHVSGQLFGISRQKAFSSEAIGQVLIRGVAARHYSRNVTSSFSTLGSKYEAFTRSHTSINTPEKSVSVKHFTAGFFTNTFHTQNGPFLQSFTKSVSPRQSILFMATHRDHGYGGSNGGSSYGRGGNWGKFNRYKNILVNHRVPLLFTGAVLTVTTFIFPVLFQMPGMGVVKQNPQLVVYALIGLNVAGFLAWKTKQGSRFMYRYGLLHKDSQFNKWSMIGSAFSHQEFWHIGINMYVLYNFGTTVASWVGTEQFLAAYIDGAVISSLASLMLPVLVRRFQNIPSLGASGAVFTTFGLFSYLAPHAKLALMFIPLPFGAWTVFLGTMAYNGAGLFMRFGLSDYAGHLGGSIVGIIWGYYLTQRARRIRQRRSVINYR</sequence>
<evidence type="ECO:0000313" key="9">
    <source>
        <dbReference type="EMBL" id="ANB11230.1"/>
    </source>
</evidence>
<dbReference type="PANTHER" id="PTHR43731">
    <property type="entry name" value="RHOMBOID PROTEASE"/>
    <property type="match status" value="1"/>
</dbReference>
<keyword evidence="5 7" id="KW-1133">Transmembrane helix</keyword>
<evidence type="ECO:0000256" key="4">
    <source>
        <dbReference type="ARBA" id="ARBA00022801"/>
    </source>
</evidence>
<keyword evidence="6 7" id="KW-0472">Membrane</keyword>
<evidence type="ECO:0000256" key="3">
    <source>
        <dbReference type="ARBA" id="ARBA00022692"/>
    </source>
</evidence>
<comment type="similarity">
    <text evidence="2">Belongs to the peptidase S54 family.</text>
</comment>
<dbReference type="PANTHER" id="PTHR43731:SF14">
    <property type="entry name" value="PRESENILIN-ASSOCIATED RHOMBOID-LIKE PROTEIN, MITOCHONDRIAL"/>
    <property type="match status" value="1"/>
</dbReference>
<feature type="transmembrane region" description="Helical" evidence="7">
    <location>
        <begin position="294"/>
        <end position="313"/>
    </location>
</feature>
<dbReference type="Pfam" id="PF01694">
    <property type="entry name" value="Rhomboid"/>
    <property type="match status" value="1"/>
</dbReference>
<dbReference type="FunFam" id="1.20.1540.10:FF:000012">
    <property type="entry name" value="Rhomboid family protein"/>
    <property type="match status" value="1"/>
</dbReference>
<dbReference type="GO" id="GO:0004252">
    <property type="term" value="F:serine-type endopeptidase activity"/>
    <property type="evidence" value="ECO:0007669"/>
    <property type="project" value="InterPro"/>
</dbReference>
<name>A0A167C572_9ASCO</name>
<dbReference type="InterPro" id="IPR050925">
    <property type="entry name" value="Rhomboid_protease_S54"/>
</dbReference>
<comment type="subcellular location">
    <subcellularLocation>
        <location evidence="1">Membrane</location>
        <topology evidence="1">Multi-pass membrane protein</topology>
    </subcellularLocation>
</comment>
<protein>
    <submittedName>
        <fullName evidence="9">Pcp1p</fullName>
    </submittedName>
</protein>
<feature type="transmembrane region" description="Helical" evidence="7">
    <location>
        <begin position="188"/>
        <end position="204"/>
    </location>
</feature>
<evidence type="ECO:0000256" key="1">
    <source>
        <dbReference type="ARBA" id="ARBA00004141"/>
    </source>
</evidence>
<keyword evidence="3 7" id="KW-0812">Transmembrane</keyword>
<dbReference type="GO" id="GO:0006465">
    <property type="term" value="P:signal peptide processing"/>
    <property type="evidence" value="ECO:0007669"/>
    <property type="project" value="TreeGrafter"/>
</dbReference>
<dbReference type="RefSeq" id="XP_018733707.1">
    <property type="nucleotide sequence ID" value="XM_018881082.1"/>
</dbReference>
<dbReference type="SUPFAM" id="SSF144091">
    <property type="entry name" value="Rhomboid-like"/>
    <property type="match status" value="1"/>
</dbReference>
<accession>A0A167C572</accession>
<evidence type="ECO:0000256" key="7">
    <source>
        <dbReference type="SAM" id="Phobius"/>
    </source>
</evidence>
<dbReference type="Gene3D" id="1.20.1540.10">
    <property type="entry name" value="Rhomboid-like"/>
    <property type="match status" value="1"/>
</dbReference>
<evidence type="ECO:0000256" key="2">
    <source>
        <dbReference type="ARBA" id="ARBA00009045"/>
    </source>
</evidence>
<evidence type="ECO:0000256" key="5">
    <source>
        <dbReference type="ARBA" id="ARBA00022989"/>
    </source>
</evidence>
<dbReference type="OrthoDB" id="10260614at2759"/>
<dbReference type="GeneID" id="30036120"/>
<dbReference type="AlphaFoldDB" id="A0A167C572"/>
<feature type="transmembrane region" description="Helical" evidence="7">
    <location>
        <begin position="354"/>
        <end position="372"/>
    </location>
</feature>
<feature type="transmembrane region" description="Helical" evidence="7">
    <location>
        <begin position="320"/>
        <end position="342"/>
    </location>
</feature>
<evidence type="ECO:0000256" key="6">
    <source>
        <dbReference type="ARBA" id="ARBA00023136"/>
    </source>
</evidence>
<dbReference type="GO" id="GO:0016020">
    <property type="term" value="C:membrane"/>
    <property type="evidence" value="ECO:0007669"/>
    <property type="project" value="UniProtKB-SubCell"/>
</dbReference>
<proteinExistence type="inferred from homology"/>
<dbReference type="KEGG" id="slb:AWJ20_4032"/>
<dbReference type="EMBL" id="CP014500">
    <property type="protein sequence ID" value="ANB11230.1"/>
    <property type="molecule type" value="Genomic_DNA"/>
</dbReference>
<gene>
    <name evidence="9" type="primary">PCP1</name>
    <name evidence="9" type="ORF">AWJ20_4032</name>
</gene>
<dbReference type="Proteomes" id="UP000189580">
    <property type="component" value="Chromosome c"/>
</dbReference>
<dbReference type="InterPro" id="IPR035952">
    <property type="entry name" value="Rhomboid-like_sf"/>
</dbReference>
<dbReference type="InterPro" id="IPR022764">
    <property type="entry name" value="Peptidase_S54_rhomboid_dom"/>
</dbReference>
<evidence type="ECO:0000313" key="10">
    <source>
        <dbReference type="Proteomes" id="UP000189580"/>
    </source>
</evidence>
<reference evidence="9 10" key="1">
    <citation type="submission" date="2016-02" db="EMBL/GenBank/DDBJ databases">
        <title>Complete genome sequence and transcriptome regulation of the pentose utilising yeast Sugiyamaella lignohabitans.</title>
        <authorList>
            <person name="Bellasio M."/>
            <person name="Peymann A."/>
            <person name="Valli M."/>
            <person name="Sipitzky M."/>
            <person name="Graf A."/>
            <person name="Sauer M."/>
            <person name="Marx H."/>
            <person name="Mattanovich D."/>
        </authorList>
    </citation>
    <scope>NUCLEOTIDE SEQUENCE [LARGE SCALE GENOMIC DNA]</scope>
    <source>
        <strain evidence="9 10">CBS 10342</strain>
    </source>
</reference>
<feature type="domain" description="Peptidase S54 rhomboid" evidence="8">
    <location>
        <begin position="227"/>
        <end position="373"/>
    </location>
</feature>
<feature type="transmembrane region" description="Helical" evidence="7">
    <location>
        <begin position="154"/>
        <end position="176"/>
    </location>
</feature>